<keyword evidence="2" id="KW-1185">Reference proteome</keyword>
<reference evidence="1" key="1">
    <citation type="submission" date="2022-05" db="EMBL/GenBank/DDBJ databases">
        <title>Chromosome-level genome of Chaenocephalus aceratus.</title>
        <authorList>
            <person name="Park H."/>
        </authorList>
    </citation>
    <scope>NUCLEOTIDE SEQUENCE</scope>
    <source>
        <strain evidence="1">KU_202001</strain>
    </source>
</reference>
<name>A0ACB9WSV6_CHAAC</name>
<dbReference type="EMBL" id="CM043796">
    <property type="protein sequence ID" value="KAI4816652.1"/>
    <property type="molecule type" value="Genomic_DNA"/>
</dbReference>
<gene>
    <name evidence="1" type="ORF">KUCAC02_008968</name>
</gene>
<comment type="caution">
    <text evidence="1">The sequence shown here is derived from an EMBL/GenBank/DDBJ whole genome shotgun (WGS) entry which is preliminary data.</text>
</comment>
<evidence type="ECO:0000313" key="1">
    <source>
        <dbReference type="EMBL" id="KAI4816652.1"/>
    </source>
</evidence>
<organism evidence="1 2">
    <name type="scientific">Chaenocephalus aceratus</name>
    <name type="common">Blackfin icefish</name>
    <name type="synonym">Chaenichthys aceratus</name>
    <dbReference type="NCBI Taxonomy" id="36190"/>
    <lineage>
        <taxon>Eukaryota</taxon>
        <taxon>Metazoa</taxon>
        <taxon>Chordata</taxon>
        <taxon>Craniata</taxon>
        <taxon>Vertebrata</taxon>
        <taxon>Euteleostomi</taxon>
        <taxon>Actinopterygii</taxon>
        <taxon>Neopterygii</taxon>
        <taxon>Teleostei</taxon>
        <taxon>Neoteleostei</taxon>
        <taxon>Acanthomorphata</taxon>
        <taxon>Eupercaria</taxon>
        <taxon>Perciformes</taxon>
        <taxon>Notothenioidei</taxon>
        <taxon>Channichthyidae</taxon>
        <taxon>Chaenocephalus</taxon>
    </lineage>
</organism>
<accession>A0ACB9WSV6</accession>
<sequence>MGAQSGTCASLSHSFKVSPFSRVTSVQGVPTTPGGLSPSPPRPYTVSMLNAPFFPHMVIMSSSLSHSSTVTEASAQLIGRSTLCQQGPAAEYADASLLL</sequence>
<dbReference type="Proteomes" id="UP001057452">
    <property type="component" value="Chromosome 12"/>
</dbReference>
<evidence type="ECO:0000313" key="2">
    <source>
        <dbReference type="Proteomes" id="UP001057452"/>
    </source>
</evidence>
<proteinExistence type="predicted"/>
<protein>
    <submittedName>
        <fullName evidence="1">Uncharacterized protein</fullName>
    </submittedName>
</protein>